<sequence length="108" mass="12051">MLQSGLFDSAVRDLGAALESRMRVVTGTDDYGQRLVDRYVQSMLDGGTLLPARVRSLRQELRALFKFVRNESAHSLQDVPPARGYALISRMCWHVRDVELVAEAVSTG</sequence>
<comment type="caution">
    <text evidence="1">The sequence shown here is derived from an EMBL/GenBank/DDBJ whole genome shotgun (WGS) entry which is preliminary data.</text>
</comment>
<dbReference type="AlphaFoldDB" id="W9GQH7"/>
<accession>W9GQH7</accession>
<proteinExistence type="predicted"/>
<name>W9GQH7_9MICO</name>
<evidence type="ECO:0000313" key="2">
    <source>
        <dbReference type="Proteomes" id="UP000019494"/>
    </source>
</evidence>
<dbReference type="Proteomes" id="UP000019494">
    <property type="component" value="Unassembled WGS sequence"/>
</dbReference>
<protein>
    <recommendedName>
        <fullName evidence="3">DUF4145 domain-containing protein</fullName>
    </recommendedName>
</protein>
<keyword evidence="2" id="KW-1185">Reference proteome</keyword>
<evidence type="ECO:0000313" key="1">
    <source>
        <dbReference type="EMBL" id="EWT07332.1"/>
    </source>
</evidence>
<organism evidence="1 2">
    <name type="scientific">Intrasporangium chromatireducens Q5-1</name>
    <dbReference type="NCBI Taxonomy" id="584657"/>
    <lineage>
        <taxon>Bacteria</taxon>
        <taxon>Bacillati</taxon>
        <taxon>Actinomycetota</taxon>
        <taxon>Actinomycetes</taxon>
        <taxon>Micrococcales</taxon>
        <taxon>Intrasporangiaceae</taxon>
        <taxon>Intrasporangium</taxon>
    </lineage>
</organism>
<dbReference type="EMBL" id="AWQS01000015">
    <property type="protein sequence ID" value="EWT07332.1"/>
    <property type="molecule type" value="Genomic_DNA"/>
</dbReference>
<evidence type="ECO:0008006" key="3">
    <source>
        <dbReference type="Google" id="ProtNLM"/>
    </source>
</evidence>
<reference evidence="2" key="1">
    <citation type="submission" date="2013-08" db="EMBL/GenBank/DDBJ databases">
        <title>Intrasporangium oryzae NRRL B-24470.</title>
        <authorList>
            <person name="Liu H."/>
            <person name="Wang G."/>
        </authorList>
    </citation>
    <scope>NUCLEOTIDE SEQUENCE [LARGE SCALE GENOMIC DNA]</scope>
    <source>
        <strain evidence="2">Q5-1</strain>
    </source>
</reference>
<gene>
    <name evidence="1" type="ORF">N864_05605</name>
</gene>